<accession>A0AAD6VNV7</accession>
<proteinExistence type="predicted"/>
<evidence type="ECO:0000313" key="5">
    <source>
        <dbReference type="Proteomes" id="UP001219525"/>
    </source>
</evidence>
<dbReference type="AlphaFoldDB" id="A0AAD6VNV7"/>
<evidence type="ECO:0000259" key="3">
    <source>
        <dbReference type="Pfam" id="PF18721"/>
    </source>
</evidence>
<evidence type="ECO:0000256" key="1">
    <source>
        <dbReference type="SAM" id="MobiDB-lite"/>
    </source>
</evidence>
<dbReference type="Pfam" id="PF18721">
    <property type="entry name" value="CxC6"/>
    <property type="match status" value="1"/>
</dbReference>
<feature type="non-terminal residue" evidence="4">
    <location>
        <position position="1"/>
    </location>
</feature>
<evidence type="ECO:0000313" key="4">
    <source>
        <dbReference type="EMBL" id="KAJ7215452.1"/>
    </source>
</evidence>
<gene>
    <name evidence="4" type="ORF">GGX14DRAFT_608386</name>
</gene>
<sequence>LHDLSFAQLSTFTRLLSLLKNDILLCQPHNISTDAPPSFLPPTVRLFASGALGVPADAVPKLWDALKDDVWALCDTTLSATEENLFREHGWKLGLSEYNLYPCNSAHDLSLASMTLYPPTHCCTNPNCPAVGPLKKAEVRQVVVYSHGAGALPAHAVHLYCRGCNTNYHHGFSVQAGVRTYYGDTPKYLQIGEHQFAERKLVGLWVTLMLVGWVSATNCARAYDMALSEQQNHDFAAGGWQFACTLTTEHVWDAFVLLTLLDHNDRKNTLLTVPHGGDQKNRFTAAMRARNREVVMEGQDEIAHCCDKCMRVWVDPNGRERDVQVVIGDGLAIGHHRCQAAHCTVEVDNNRNRFCAVHMYLDKICAIVGCNEPVVADKKACADPVHRRVEELHYARGTAAFTLRDRLQKHRTTHRHASTQDGDEGDDGLDDEGEEWFEGIEGDDNITIQRQVDPGSIGVDDTIPCEAAKSDTGNRKYKALFGGLRTHNEQILVRPCGVIVSRATFYTAEAVSNVLLHVQKTFSVPRAIKPEHFIYDTNCNARQQVLAHPVEWEWFLDVGMAVDVFHFLHKHSERHTFCQENNNPAMFPELMGPDGKWFFNTSIAEQTNVWLGGYHSMVRGMRPVKYNFFLDEMIRLRNQITVAKLAADGHCP</sequence>
<feature type="region of interest" description="Disordered" evidence="1">
    <location>
        <begin position="410"/>
        <end position="430"/>
    </location>
</feature>
<dbReference type="InterPro" id="IPR041539">
    <property type="entry name" value="CxC5"/>
</dbReference>
<feature type="compositionally biased region" description="Acidic residues" evidence="1">
    <location>
        <begin position="421"/>
        <end position="430"/>
    </location>
</feature>
<dbReference type="Pfam" id="PF18718">
    <property type="entry name" value="CxC5"/>
    <property type="match status" value="1"/>
</dbReference>
<dbReference type="InterPro" id="IPR040898">
    <property type="entry name" value="CxC6"/>
</dbReference>
<name>A0AAD6VNV7_9AGAR</name>
<evidence type="ECO:0008006" key="6">
    <source>
        <dbReference type="Google" id="ProtNLM"/>
    </source>
</evidence>
<feature type="domain" description="CxC5 like cysteine cluster associated with KDZ" evidence="2">
    <location>
        <begin position="112"/>
        <end position="226"/>
    </location>
</feature>
<protein>
    <recommendedName>
        <fullName evidence="6">CxC5 like cysteine cluster associated with KDZ domain-containing protein</fullName>
    </recommendedName>
</protein>
<feature type="domain" description="CxC6 like cysteine cluster associated with KDZ" evidence="3">
    <location>
        <begin position="328"/>
        <end position="391"/>
    </location>
</feature>
<organism evidence="4 5">
    <name type="scientific">Mycena pura</name>
    <dbReference type="NCBI Taxonomy" id="153505"/>
    <lineage>
        <taxon>Eukaryota</taxon>
        <taxon>Fungi</taxon>
        <taxon>Dikarya</taxon>
        <taxon>Basidiomycota</taxon>
        <taxon>Agaricomycotina</taxon>
        <taxon>Agaricomycetes</taxon>
        <taxon>Agaricomycetidae</taxon>
        <taxon>Agaricales</taxon>
        <taxon>Marasmiineae</taxon>
        <taxon>Mycenaceae</taxon>
        <taxon>Mycena</taxon>
    </lineage>
</organism>
<reference evidence="4" key="1">
    <citation type="submission" date="2023-03" db="EMBL/GenBank/DDBJ databases">
        <title>Massive genome expansion in bonnet fungi (Mycena s.s.) driven by repeated elements and novel gene families across ecological guilds.</title>
        <authorList>
            <consortium name="Lawrence Berkeley National Laboratory"/>
            <person name="Harder C.B."/>
            <person name="Miyauchi S."/>
            <person name="Viragh M."/>
            <person name="Kuo A."/>
            <person name="Thoen E."/>
            <person name="Andreopoulos B."/>
            <person name="Lu D."/>
            <person name="Skrede I."/>
            <person name="Drula E."/>
            <person name="Henrissat B."/>
            <person name="Morin E."/>
            <person name="Kohler A."/>
            <person name="Barry K."/>
            <person name="LaButti K."/>
            <person name="Morin E."/>
            <person name="Salamov A."/>
            <person name="Lipzen A."/>
            <person name="Mereny Z."/>
            <person name="Hegedus B."/>
            <person name="Baldrian P."/>
            <person name="Stursova M."/>
            <person name="Weitz H."/>
            <person name="Taylor A."/>
            <person name="Grigoriev I.V."/>
            <person name="Nagy L.G."/>
            <person name="Martin F."/>
            <person name="Kauserud H."/>
        </authorList>
    </citation>
    <scope>NUCLEOTIDE SEQUENCE</scope>
    <source>
        <strain evidence="4">9144</strain>
    </source>
</reference>
<keyword evidence="5" id="KW-1185">Reference proteome</keyword>
<feature type="non-terminal residue" evidence="4">
    <location>
        <position position="652"/>
    </location>
</feature>
<evidence type="ECO:0000259" key="2">
    <source>
        <dbReference type="Pfam" id="PF18718"/>
    </source>
</evidence>
<dbReference type="EMBL" id="JARJCW010000017">
    <property type="protein sequence ID" value="KAJ7215452.1"/>
    <property type="molecule type" value="Genomic_DNA"/>
</dbReference>
<dbReference type="Proteomes" id="UP001219525">
    <property type="component" value="Unassembled WGS sequence"/>
</dbReference>
<comment type="caution">
    <text evidence="4">The sequence shown here is derived from an EMBL/GenBank/DDBJ whole genome shotgun (WGS) entry which is preliminary data.</text>
</comment>